<dbReference type="GO" id="GO:0010126">
    <property type="term" value="P:mycothiol metabolic process"/>
    <property type="evidence" value="ECO:0007669"/>
    <property type="project" value="UniProtKB-UniRule"/>
</dbReference>
<dbReference type="HAMAP" id="MF_01482">
    <property type="entry name" value="Mca"/>
    <property type="match status" value="1"/>
</dbReference>
<organism evidence="3 4">
    <name type="scientific">Klugiella xanthotipulae</name>
    <dbReference type="NCBI Taxonomy" id="244735"/>
    <lineage>
        <taxon>Bacteria</taxon>
        <taxon>Bacillati</taxon>
        <taxon>Actinomycetota</taxon>
        <taxon>Actinomycetes</taxon>
        <taxon>Micrococcales</taxon>
        <taxon>Microbacteriaceae</taxon>
        <taxon>Klugiella</taxon>
    </lineage>
</organism>
<dbReference type="PANTHER" id="PTHR12993">
    <property type="entry name" value="N-ACETYLGLUCOSAMINYL-PHOSPHATIDYLINOSITOL DE-N-ACETYLASE-RELATED"/>
    <property type="match status" value="1"/>
</dbReference>
<dbReference type="Gene3D" id="3.40.50.10320">
    <property type="entry name" value="LmbE-like"/>
    <property type="match status" value="1"/>
</dbReference>
<dbReference type="NCBIfam" id="TIGR03446">
    <property type="entry name" value="mycothiol_Mca"/>
    <property type="match status" value="1"/>
</dbReference>
<comment type="caution">
    <text evidence="3">The sequence shown here is derived from an EMBL/GenBank/DDBJ whole genome shotgun (WGS) entry which is preliminary data.</text>
</comment>
<proteinExistence type="inferred from homology"/>
<reference evidence="3 4" key="1">
    <citation type="submission" date="2019-06" db="EMBL/GenBank/DDBJ databases">
        <title>Sequencing the genomes of 1000 actinobacteria strains.</title>
        <authorList>
            <person name="Klenk H.-P."/>
        </authorList>
    </citation>
    <scope>NUCLEOTIDE SEQUENCE [LARGE SCALE GENOMIC DNA]</scope>
    <source>
        <strain evidence="3 4">DSM 18031</strain>
    </source>
</reference>
<gene>
    <name evidence="2" type="primary">mca</name>
    <name evidence="3" type="ORF">FB466_0225</name>
</gene>
<evidence type="ECO:0000313" key="4">
    <source>
        <dbReference type="Proteomes" id="UP000318331"/>
    </source>
</evidence>
<dbReference type="Pfam" id="PF02585">
    <property type="entry name" value="PIG-L"/>
    <property type="match status" value="1"/>
</dbReference>
<dbReference type="AlphaFoldDB" id="A0A543I4A5"/>
<feature type="binding site" evidence="2">
    <location>
        <position position="140"/>
    </location>
    <ligand>
        <name>Zn(2+)</name>
        <dbReference type="ChEBI" id="CHEBI:29105"/>
    </ligand>
</feature>
<evidence type="ECO:0000313" key="3">
    <source>
        <dbReference type="EMBL" id="TQM65423.1"/>
    </source>
</evidence>
<comment type="cofactor">
    <cofactor evidence="2">
        <name>Zn(2+)</name>
        <dbReference type="ChEBI" id="CHEBI:29105"/>
    </cofactor>
    <text evidence="2">Binds 1 zinc ion per subunit.</text>
</comment>
<feature type="binding site" evidence="2">
    <location>
        <position position="14"/>
    </location>
    <ligand>
        <name>Zn(2+)</name>
        <dbReference type="ChEBI" id="CHEBI:29105"/>
    </ligand>
</feature>
<accession>A0A543I4A5</accession>
<dbReference type="Proteomes" id="UP000318331">
    <property type="component" value="Unassembled WGS sequence"/>
</dbReference>
<name>A0A543I4A5_9MICO</name>
<comment type="similarity">
    <text evidence="2">Belongs to the MshB deacetylase family. Mca subfamily.</text>
</comment>
<dbReference type="GO" id="GO:0010127">
    <property type="term" value="P:mycothiol-dependent detoxification"/>
    <property type="evidence" value="ECO:0007669"/>
    <property type="project" value="UniProtKB-UniRule"/>
</dbReference>
<evidence type="ECO:0000256" key="2">
    <source>
        <dbReference type="HAMAP-Rule" id="MF_01482"/>
    </source>
</evidence>
<dbReference type="InterPro" id="IPR017811">
    <property type="entry name" value="Mca"/>
</dbReference>
<keyword evidence="2" id="KW-0479">Metal-binding</keyword>
<sequence length="288" mass="32582">MSLRLMAVHAHPDDESSKGAATYAHYLNEGVEVMVVSCTGGERGDILNDHLERDALARRDLAGLRRLEMADAQSIIGFQHRWLGYVDSGMAREDGTLPPGSFADIPVEIEAEHLVRVVREFRPQVIVTYDENGGYPHPDHIRSHEISMAAYEAAADPERYPEAGEPWAVSKLYYERIFNFPRMEAVGKHLAEIDPDSPLLTQFNEMVGWMRDRPFNATTQVRVGEFFERRDQALKAHASQVAPDSSFFFWPNRVQQEAWPYEDYQLAASRVATATPEADLFQGISEDD</sequence>
<dbReference type="GO" id="GO:0008270">
    <property type="term" value="F:zinc ion binding"/>
    <property type="evidence" value="ECO:0007669"/>
    <property type="project" value="UniProtKB-UniRule"/>
</dbReference>
<dbReference type="EMBL" id="VFPN01000001">
    <property type="protein sequence ID" value="TQM65423.1"/>
    <property type="molecule type" value="Genomic_DNA"/>
</dbReference>
<comment type="catalytic activity">
    <reaction evidence="2">
        <text>mycothiol S-conjugate + H2O = an N-acetyl-L-cysteine-S-conjugate + 1D-myo-inositol 2-amino-2-deoxy-alpha-D-glucopyranoside</text>
        <dbReference type="Rhea" id="RHEA:36543"/>
        <dbReference type="ChEBI" id="CHEBI:15377"/>
        <dbReference type="ChEBI" id="CHEBI:58718"/>
        <dbReference type="ChEBI" id="CHEBI:58886"/>
        <dbReference type="ChEBI" id="CHEBI:59633"/>
        <dbReference type="EC" id="3.5.1.115"/>
    </reaction>
</comment>
<dbReference type="EC" id="3.5.1.115" evidence="2"/>
<comment type="subunit">
    <text evidence="2">Monomer.</text>
</comment>
<keyword evidence="2" id="KW-0378">Hydrolase</keyword>
<dbReference type="InterPro" id="IPR024078">
    <property type="entry name" value="LmbE-like_dom_sf"/>
</dbReference>
<protein>
    <recommendedName>
        <fullName evidence="2">Mycothiol S-conjugate amidase</fullName>
        <ecNumber evidence="2">3.5.1.115</ecNumber>
    </recommendedName>
</protein>
<keyword evidence="4" id="KW-1185">Reference proteome</keyword>
<dbReference type="SUPFAM" id="SSF102588">
    <property type="entry name" value="LmbE-like"/>
    <property type="match status" value="1"/>
</dbReference>
<evidence type="ECO:0000256" key="1">
    <source>
        <dbReference type="ARBA" id="ARBA00022833"/>
    </source>
</evidence>
<keyword evidence="1 2" id="KW-0862">Zinc</keyword>
<comment type="function">
    <text evidence="2">A mycothiol (MSH, N-acetylcysteinyl-glucosaminyl-inositol) S-conjugate amidase, it recycles conjugated MSH to the N-acetyl cysteine conjugate (AcCys S-conjugate, a mercapturic acid) and the MSH precursor. Involved in MSH-dependent detoxification of a number of alkylating agents and antibiotics.</text>
</comment>
<dbReference type="PANTHER" id="PTHR12993:SF11">
    <property type="entry name" value="N-ACETYLGLUCOSAMINYL-PHOSPHATIDYLINOSITOL DE-N-ACETYLASE"/>
    <property type="match status" value="1"/>
</dbReference>
<dbReference type="GO" id="GO:0016811">
    <property type="term" value="F:hydrolase activity, acting on carbon-nitrogen (but not peptide) bonds, in linear amides"/>
    <property type="evidence" value="ECO:0007669"/>
    <property type="project" value="TreeGrafter"/>
</dbReference>
<feature type="binding site" evidence="2">
    <location>
        <position position="11"/>
    </location>
    <ligand>
        <name>Zn(2+)</name>
        <dbReference type="ChEBI" id="CHEBI:29105"/>
    </ligand>
</feature>
<dbReference type="InterPro" id="IPR003737">
    <property type="entry name" value="GlcNAc_PI_deacetylase-related"/>
</dbReference>